<keyword evidence="4" id="KW-0539">Nucleus</keyword>
<dbReference type="InterPro" id="IPR012677">
    <property type="entry name" value="Nucleotide-bd_a/b_plait_sf"/>
</dbReference>
<reference evidence="7 8" key="1">
    <citation type="submission" date="2023-11" db="EMBL/GenBank/DDBJ databases">
        <title>An acidophilic fungus is an integral part of prey digestion in a carnivorous sundew plant.</title>
        <authorList>
            <person name="Tsai I.J."/>
        </authorList>
    </citation>
    <scope>NUCLEOTIDE SEQUENCE [LARGE SCALE GENOMIC DNA]</scope>
    <source>
        <strain evidence="7">169a</strain>
    </source>
</reference>
<dbReference type="GO" id="GO:0003729">
    <property type="term" value="F:mRNA binding"/>
    <property type="evidence" value="ECO:0007669"/>
    <property type="project" value="TreeGrafter"/>
</dbReference>
<accession>A0AAQ3M9W8</accession>
<feature type="domain" description="UPF3" evidence="6">
    <location>
        <begin position="38"/>
        <end position="206"/>
    </location>
</feature>
<dbReference type="InterPro" id="IPR039722">
    <property type="entry name" value="Upf3"/>
</dbReference>
<feature type="compositionally biased region" description="Pro residues" evidence="5">
    <location>
        <begin position="502"/>
        <end position="511"/>
    </location>
</feature>
<evidence type="ECO:0000256" key="5">
    <source>
        <dbReference type="SAM" id="MobiDB-lite"/>
    </source>
</evidence>
<dbReference type="GO" id="GO:0045727">
    <property type="term" value="P:positive regulation of translation"/>
    <property type="evidence" value="ECO:0007669"/>
    <property type="project" value="TreeGrafter"/>
</dbReference>
<dbReference type="GO" id="GO:0005730">
    <property type="term" value="C:nucleolus"/>
    <property type="evidence" value="ECO:0007669"/>
    <property type="project" value="TreeGrafter"/>
</dbReference>
<dbReference type="PANTHER" id="PTHR13112">
    <property type="entry name" value="UPF3 REGULATOR OF NONSENSE TRANSCRIPTS-LIKE PROTEIN"/>
    <property type="match status" value="1"/>
</dbReference>
<dbReference type="Proteomes" id="UP001303373">
    <property type="component" value="Chromosome 13"/>
</dbReference>
<evidence type="ECO:0000256" key="2">
    <source>
        <dbReference type="ARBA" id="ARBA00005991"/>
    </source>
</evidence>
<feature type="compositionally biased region" description="Low complexity" evidence="5">
    <location>
        <begin position="482"/>
        <end position="501"/>
    </location>
</feature>
<feature type="region of interest" description="Disordered" evidence="5">
    <location>
        <begin position="1"/>
        <end position="40"/>
    </location>
</feature>
<feature type="compositionally biased region" description="Basic and acidic residues" evidence="5">
    <location>
        <begin position="215"/>
        <end position="248"/>
    </location>
</feature>
<dbReference type="CDD" id="cd12455">
    <property type="entry name" value="RRM_like_Smg4_UPF3"/>
    <property type="match status" value="1"/>
</dbReference>
<keyword evidence="8" id="KW-1185">Reference proteome</keyword>
<sequence length="511" mass="53741">MPPKVLAKPSGDRPSGVLPINAATRAGRQSNPPRAPQARLKLEVRRLPPGLTLAEFEGIVGDEWKLGFGKVDWREYRQGRVRSPGKLPEQSRCYIHFKTEADVKPFEAKFLNVVFHDAAGTHRLPEIRHLPPTLGFAPNQRIPLPARPRADNRQGTIDTDAEFIAFLEAETQPIVKPAAVDISVEKDDKPRATSTPLIDDLRERKANKAKAAANKADKEKDKKGGAQGKNETKESAKKGKAEPAEKGRKQTSGKQQAQATAQTPTPPKIATPARNKKGAAPPAKAQSGNATQPAAEKPTTEKPARGQRQRANAEGIKKMLQKDLGIKPKEGAQSQKTPSNSSAKPQTPTPAAITSAASSRPSTPASKQAKPPKTTPAAATTASTTKAYLKHANPSQGMTEILIQTALATFGEMVSVTIDPRKGTAVAVFRDNAGLKKALEKKKVPVANGTVEVLEFREKGNSSGGNGGGRGGRGNGKGGKAAKGSNNNAGGKGAPAAASASTPPPAATNPA</sequence>
<evidence type="ECO:0000313" key="8">
    <source>
        <dbReference type="Proteomes" id="UP001303373"/>
    </source>
</evidence>
<dbReference type="Pfam" id="PF03467">
    <property type="entry name" value="Smg4_UPF3"/>
    <property type="match status" value="1"/>
</dbReference>
<gene>
    <name evidence="7" type="ORF">R9X50_00755500</name>
</gene>
<dbReference type="EMBL" id="CP138592">
    <property type="protein sequence ID" value="WPH04662.1"/>
    <property type="molecule type" value="Genomic_DNA"/>
</dbReference>
<dbReference type="GO" id="GO:0005737">
    <property type="term" value="C:cytoplasm"/>
    <property type="evidence" value="ECO:0007669"/>
    <property type="project" value="TreeGrafter"/>
</dbReference>
<feature type="compositionally biased region" description="Gly residues" evidence="5">
    <location>
        <begin position="462"/>
        <end position="481"/>
    </location>
</feature>
<dbReference type="SUPFAM" id="SSF54928">
    <property type="entry name" value="RNA-binding domain, RBD"/>
    <property type="match status" value="2"/>
</dbReference>
<feature type="compositionally biased region" description="Low complexity" evidence="5">
    <location>
        <begin position="250"/>
        <end position="263"/>
    </location>
</feature>
<feature type="compositionally biased region" description="Basic and acidic residues" evidence="5">
    <location>
        <begin position="315"/>
        <end position="330"/>
    </location>
</feature>
<dbReference type="AlphaFoldDB" id="A0AAQ3M9W8"/>
<proteinExistence type="inferred from homology"/>
<feature type="region of interest" description="Disordered" evidence="5">
    <location>
        <begin position="455"/>
        <end position="511"/>
    </location>
</feature>
<comment type="subcellular location">
    <subcellularLocation>
        <location evidence="1">Nucleus</location>
    </subcellularLocation>
</comment>
<organism evidence="7 8">
    <name type="scientific">Acrodontium crateriforme</name>
    <dbReference type="NCBI Taxonomy" id="150365"/>
    <lineage>
        <taxon>Eukaryota</taxon>
        <taxon>Fungi</taxon>
        <taxon>Dikarya</taxon>
        <taxon>Ascomycota</taxon>
        <taxon>Pezizomycotina</taxon>
        <taxon>Dothideomycetes</taxon>
        <taxon>Dothideomycetidae</taxon>
        <taxon>Mycosphaerellales</taxon>
        <taxon>Teratosphaeriaceae</taxon>
        <taxon>Acrodontium</taxon>
    </lineage>
</organism>
<evidence type="ECO:0000256" key="4">
    <source>
        <dbReference type="ARBA" id="ARBA00023242"/>
    </source>
</evidence>
<keyword evidence="3" id="KW-0866">Nonsense-mediated mRNA decay</keyword>
<evidence type="ECO:0000256" key="3">
    <source>
        <dbReference type="ARBA" id="ARBA00023161"/>
    </source>
</evidence>
<feature type="region of interest" description="Disordered" evidence="5">
    <location>
        <begin position="186"/>
        <end position="396"/>
    </location>
</feature>
<dbReference type="InterPro" id="IPR035979">
    <property type="entry name" value="RBD_domain_sf"/>
</dbReference>
<protein>
    <recommendedName>
        <fullName evidence="6">UPF3 domain-containing protein</fullName>
    </recommendedName>
</protein>
<feature type="compositionally biased region" description="Polar residues" evidence="5">
    <location>
        <begin position="332"/>
        <end position="344"/>
    </location>
</feature>
<evidence type="ECO:0000313" key="7">
    <source>
        <dbReference type="EMBL" id="WPH04662.1"/>
    </source>
</evidence>
<dbReference type="PANTHER" id="PTHR13112:SF0">
    <property type="entry name" value="FI21285P1"/>
    <property type="match status" value="1"/>
</dbReference>
<evidence type="ECO:0000259" key="6">
    <source>
        <dbReference type="Pfam" id="PF03467"/>
    </source>
</evidence>
<name>A0AAQ3M9W8_9PEZI</name>
<dbReference type="InterPro" id="IPR005120">
    <property type="entry name" value="UPF3_dom"/>
</dbReference>
<dbReference type="Gene3D" id="3.30.70.330">
    <property type="match status" value="1"/>
</dbReference>
<evidence type="ECO:0000256" key="1">
    <source>
        <dbReference type="ARBA" id="ARBA00004123"/>
    </source>
</evidence>
<comment type="similarity">
    <text evidence="2">Belongs to the RENT3 family.</text>
</comment>
<dbReference type="GO" id="GO:0000184">
    <property type="term" value="P:nuclear-transcribed mRNA catabolic process, nonsense-mediated decay"/>
    <property type="evidence" value="ECO:0007669"/>
    <property type="project" value="UniProtKB-KW"/>
</dbReference>
<feature type="compositionally biased region" description="Low complexity" evidence="5">
    <location>
        <begin position="345"/>
        <end position="387"/>
    </location>
</feature>